<keyword evidence="5 8" id="KW-0812">Transmembrane</keyword>
<evidence type="ECO:0000256" key="8">
    <source>
        <dbReference type="SAM" id="Phobius"/>
    </source>
</evidence>
<evidence type="ECO:0000313" key="9">
    <source>
        <dbReference type="EMBL" id="MCK8488181.1"/>
    </source>
</evidence>
<feature type="transmembrane region" description="Helical" evidence="8">
    <location>
        <begin position="266"/>
        <end position="286"/>
    </location>
</feature>
<dbReference type="PANTHER" id="PTHR34975:SF2">
    <property type="entry name" value="SPORE GERMINATION PROTEIN A2"/>
    <property type="match status" value="1"/>
</dbReference>
<comment type="similarity">
    <text evidence="2">Belongs to the amino acid-polyamine-organocation (APC) superfamily. Spore germination protein (SGP) (TC 2.A.3.9) family.</text>
</comment>
<feature type="transmembrane region" description="Helical" evidence="8">
    <location>
        <begin position="37"/>
        <end position="56"/>
    </location>
</feature>
<organism evidence="9 10">
    <name type="scientific">Paenibacillus mellifer</name>
    <dbReference type="NCBI Taxonomy" id="2937794"/>
    <lineage>
        <taxon>Bacteria</taxon>
        <taxon>Bacillati</taxon>
        <taxon>Bacillota</taxon>
        <taxon>Bacilli</taxon>
        <taxon>Bacillales</taxon>
        <taxon>Paenibacillaceae</taxon>
        <taxon>Paenibacillus</taxon>
    </lineage>
</organism>
<gene>
    <name evidence="9" type="ORF">M0651_13450</name>
</gene>
<keyword evidence="3" id="KW-0813">Transport</keyword>
<feature type="transmembrane region" description="Helical" evidence="8">
    <location>
        <begin position="142"/>
        <end position="160"/>
    </location>
</feature>
<feature type="transmembrane region" description="Helical" evidence="8">
    <location>
        <begin position="211"/>
        <end position="231"/>
    </location>
</feature>
<keyword evidence="7 8" id="KW-0472">Membrane</keyword>
<keyword evidence="6 8" id="KW-1133">Transmembrane helix</keyword>
<dbReference type="Pfam" id="PF03845">
    <property type="entry name" value="Spore_permease"/>
    <property type="match status" value="1"/>
</dbReference>
<reference evidence="9" key="1">
    <citation type="submission" date="2022-04" db="EMBL/GenBank/DDBJ databases">
        <authorList>
            <person name="Seo M.-J."/>
        </authorList>
    </citation>
    <scope>NUCLEOTIDE SEQUENCE</scope>
    <source>
        <strain evidence="9">MBLB2552</strain>
    </source>
</reference>
<dbReference type="EMBL" id="JALPRK010000011">
    <property type="protein sequence ID" value="MCK8488181.1"/>
    <property type="molecule type" value="Genomic_DNA"/>
</dbReference>
<feature type="transmembrane region" description="Helical" evidence="8">
    <location>
        <begin position="114"/>
        <end position="130"/>
    </location>
</feature>
<dbReference type="NCBIfam" id="TIGR00912">
    <property type="entry name" value="2A0309"/>
    <property type="match status" value="1"/>
</dbReference>
<feature type="transmembrane region" description="Helical" evidence="8">
    <location>
        <begin position="180"/>
        <end position="199"/>
    </location>
</feature>
<comment type="subcellular location">
    <subcellularLocation>
        <location evidence="1">Membrane</location>
        <topology evidence="1">Multi-pass membrane protein</topology>
    </subcellularLocation>
</comment>
<dbReference type="AlphaFoldDB" id="A0A9X2BTQ2"/>
<protein>
    <submittedName>
        <fullName evidence="9">Endospore germination permease</fullName>
    </submittedName>
</protein>
<dbReference type="Proteomes" id="UP001139534">
    <property type="component" value="Unassembled WGS sequence"/>
</dbReference>
<dbReference type="InterPro" id="IPR004761">
    <property type="entry name" value="Spore_GerAB"/>
</dbReference>
<evidence type="ECO:0000256" key="7">
    <source>
        <dbReference type="ARBA" id="ARBA00023136"/>
    </source>
</evidence>
<evidence type="ECO:0000256" key="5">
    <source>
        <dbReference type="ARBA" id="ARBA00022692"/>
    </source>
</evidence>
<evidence type="ECO:0000256" key="3">
    <source>
        <dbReference type="ARBA" id="ARBA00022448"/>
    </source>
</evidence>
<evidence type="ECO:0000256" key="1">
    <source>
        <dbReference type="ARBA" id="ARBA00004141"/>
    </source>
</evidence>
<feature type="transmembrane region" description="Helical" evidence="8">
    <location>
        <begin position="7"/>
        <end position="25"/>
    </location>
</feature>
<feature type="transmembrane region" description="Helical" evidence="8">
    <location>
        <begin position="325"/>
        <end position="346"/>
    </location>
</feature>
<evidence type="ECO:0000256" key="2">
    <source>
        <dbReference type="ARBA" id="ARBA00007998"/>
    </source>
</evidence>
<comment type="caution">
    <text evidence="9">The sequence shown here is derived from an EMBL/GenBank/DDBJ whole genome shotgun (WGS) entry which is preliminary data.</text>
</comment>
<proteinExistence type="inferred from homology"/>
<dbReference type="RefSeq" id="WP_248552260.1">
    <property type="nucleotide sequence ID" value="NZ_JALPRK010000011.1"/>
</dbReference>
<keyword evidence="4" id="KW-0309">Germination</keyword>
<evidence type="ECO:0000256" key="6">
    <source>
        <dbReference type="ARBA" id="ARBA00022989"/>
    </source>
</evidence>
<dbReference type="PANTHER" id="PTHR34975">
    <property type="entry name" value="SPORE GERMINATION PROTEIN A2"/>
    <property type="match status" value="1"/>
</dbReference>
<accession>A0A9X2BTQ2</accession>
<feature type="transmembrane region" description="Helical" evidence="8">
    <location>
        <begin position="76"/>
        <end position="94"/>
    </location>
</feature>
<sequence length="358" mass="40206">MKITQRQIFLLGLLCIGSITYMQTFSLVSQTAHQHAFISYLVSGSVCLFALWLVSFTLKRFSDRNLLQALTERFPLMGRVLLALYLLFLLFISARDIRSISDFTNTVLLNRTPIPILGLMVTATAVYICQGGIRAFLGLSEVYIPVFIVVLGCVILVLARDLHPHYLVPYFSPDWPGIMKGAWCAFPYQAEILVLPLVISGKYFKASAGYISLAVGTGMMIVLLLLTQLVLGVPLSGKLIHPGYEMIRHIQITDFIDRFDLLLMALWYPLALGKIAFDLYVFCYTLQMVVPKLSGRLMTAPVGALAFACSIWFFKNALQLFDFNFVWPIIAIVFDLAFPILFLAVLRPRRGKPKLKTG</sequence>
<feature type="transmembrane region" description="Helical" evidence="8">
    <location>
        <begin position="293"/>
        <end position="313"/>
    </location>
</feature>
<dbReference type="GO" id="GO:0009847">
    <property type="term" value="P:spore germination"/>
    <property type="evidence" value="ECO:0007669"/>
    <property type="project" value="InterPro"/>
</dbReference>
<keyword evidence="10" id="KW-1185">Reference proteome</keyword>
<evidence type="ECO:0000313" key="10">
    <source>
        <dbReference type="Proteomes" id="UP001139534"/>
    </source>
</evidence>
<evidence type="ECO:0000256" key="4">
    <source>
        <dbReference type="ARBA" id="ARBA00022544"/>
    </source>
</evidence>
<dbReference type="GO" id="GO:0016020">
    <property type="term" value="C:membrane"/>
    <property type="evidence" value="ECO:0007669"/>
    <property type="project" value="UniProtKB-SubCell"/>
</dbReference>
<name>A0A9X2BTQ2_9BACL</name>